<comment type="caution">
    <text evidence="2">The sequence shown here is derived from an EMBL/GenBank/DDBJ whole genome shotgun (WGS) entry which is preliminary data.</text>
</comment>
<dbReference type="PANTHER" id="PTHR35870:SF1">
    <property type="entry name" value="PROTEIN, PUTATIVE (AFU_ORTHOLOGUE AFUA_5G03330)-RELATED"/>
    <property type="match status" value="1"/>
</dbReference>
<evidence type="ECO:0000313" key="3">
    <source>
        <dbReference type="Proteomes" id="UP001175353"/>
    </source>
</evidence>
<name>A0AAN6H8Q0_9PEZI</name>
<protein>
    <recommendedName>
        <fullName evidence="4">Oxidoreductase AflY</fullName>
    </recommendedName>
</protein>
<dbReference type="InterPro" id="IPR025337">
    <property type="entry name" value="Questin_oxidase-like"/>
</dbReference>
<proteinExistence type="predicted"/>
<dbReference type="EMBL" id="JAUJLE010000528">
    <property type="protein sequence ID" value="KAK0953916.1"/>
    <property type="molecule type" value="Genomic_DNA"/>
</dbReference>
<gene>
    <name evidence="2" type="ORF">LTR91_023586</name>
</gene>
<dbReference type="GO" id="GO:0016491">
    <property type="term" value="F:oxidoreductase activity"/>
    <property type="evidence" value="ECO:0007669"/>
    <property type="project" value="UniProtKB-KW"/>
</dbReference>
<accession>A0AAN6H8Q0</accession>
<evidence type="ECO:0000256" key="1">
    <source>
        <dbReference type="ARBA" id="ARBA00023002"/>
    </source>
</evidence>
<evidence type="ECO:0000313" key="2">
    <source>
        <dbReference type="EMBL" id="KAK0953916.1"/>
    </source>
</evidence>
<reference evidence="2" key="1">
    <citation type="submission" date="2023-06" db="EMBL/GenBank/DDBJ databases">
        <title>Black Yeasts Isolated from many extreme environments.</title>
        <authorList>
            <person name="Coleine C."/>
            <person name="Stajich J.E."/>
            <person name="Selbmann L."/>
        </authorList>
    </citation>
    <scope>NUCLEOTIDE SEQUENCE</scope>
    <source>
        <strain evidence="2">CCFEE 5200</strain>
    </source>
</reference>
<organism evidence="2 3">
    <name type="scientific">Friedmanniomyces endolithicus</name>
    <dbReference type="NCBI Taxonomy" id="329885"/>
    <lineage>
        <taxon>Eukaryota</taxon>
        <taxon>Fungi</taxon>
        <taxon>Dikarya</taxon>
        <taxon>Ascomycota</taxon>
        <taxon>Pezizomycotina</taxon>
        <taxon>Dothideomycetes</taxon>
        <taxon>Dothideomycetidae</taxon>
        <taxon>Mycosphaerellales</taxon>
        <taxon>Teratosphaeriaceae</taxon>
        <taxon>Friedmanniomyces</taxon>
    </lineage>
</organism>
<dbReference type="AlphaFoldDB" id="A0AAN6H8Q0"/>
<keyword evidence="3" id="KW-1185">Reference proteome</keyword>
<sequence>MAAIQLDSQSVSQLSHLQGRSSSSLLKANDILNINHRKNHIIFNHESIDGVFMHNHIAHHTLTILALGGTPRDLESHFQANSAYQRAQPSDAAGNVTELDDLKSWETAFGHEENYGIFLHFFEAQLESKPIEEVLDSYLFSDTYIARRVMVRMFMGFVHPFIHLGLGVEFQQSAIVAEALAQACIHHDDYLFPFFHDAEEGSGSDHHRGSLMVDLLAEARCEQKIKNSTSFSTFERLEDGVLQNARLEITRIASRWSVESGDVNRVATELLNASVFLVAGAQRPPHPVRFDFFLMHSLNAAMFLSALVALPRIGNEAKARLLESFGRYMILLYAAEGSPFLDMTPVNQQSPLGAGGWKDTVARVTTYCDDGHASKMIRALAHAEKVCEAYEGQPGFAVSGQGYLKAAEAIVKSLNWEGAGPAGPGRTEPWVRGAGFADAWNGGLFPYKDPSGRAATNK</sequence>
<dbReference type="Proteomes" id="UP001175353">
    <property type="component" value="Unassembled WGS sequence"/>
</dbReference>
<dbReference type="PANTHER" id="PTHR35870">
    <property type="entry name" value="PROTEIN, PUTATIVE (AFU_ORTHOLOGUE AFUA_5G03330)-RELATED"/>
    <property type="match status" value="1"/>
</dbReference>
<dbReference type="Pfam" id="PF14027">
    <property type="entry name" value="Questin_oxidase"/>
    <property type="match status" value="1"/>
</dbReference>
<keyword evidence="1" id="KW-0560">Oxidoreductase</keyword>
<evidence type="ECO:0008006" key="4">
    <source>
        <dbReference type="Google" id="ProtNLM"/>
    </source>
</evidence>